<dbReference type="Proteomes" id="UP000240760">
    <property type="component" value="Unassembled WGS sequence"/>
</dbReference>
<dbReference type="EMBL" id="KZ679135">
    <property type="protein sequence ID" value="PTB74844.1"/>
    <property type="molecule type" value="Genomic_DNA"/>
</dbReference>
<evidence type="ECO:0000313" key="2">
    <source>
        <dbReference type="EMBL" id="PTB74844.1"/>
    </source>
</evidence>
<name>A0A2T4C043_TRILO</name>
<evidence type="ECO:0000256" key="1">
    <source>
        <dbReference type="SAM" id="MobiDB-lite"/>
    </source>
</evidence>
<keyword evidence="3" id="KW-1185">Reference proteome</keyword>
<dbReference type="AlphaFoldDB" id="A0A2T4C043"/>
<proteinExistence type="predicted"/>
<feature type="region of interest" description="Disordered" evidence="1">
    <location>
        <begin position="127"/>
        <end position="159"/>
    </location>
</feature>
<organism evidence="2 3">
    <name type="scientific">Trichoderma longibrachiatum ATCC 18648</name>
    <dbReference type="NCBI Taxonomy" id="983965"/>
    <lineage>
        <taxon>Eukaryota</taxon>
        <taxon>Fungi</taxon>
        <taxon>Dikarya</taxon>
        <taxon>Ascomycota</taxon>
        <taxon>Pezizomycotina</taxon>
        <taxon>Sordariomycetes</taxon>
        <taxon>Hypocreomycetidae</taxon>
        <taxon>Hypocreales</taxon>
        <taxon>Hypocreaceae</taxon>
        <taxon>Trichoderma</taxon>
    </lineage>
</organism>
<accession>A0A2T4C043</accession>
<protein>
    <submittedName>
        <fullName evidence="2">Uncharacterized protein</fullName>
    </submittedName>
</protein>
<reference evidence="2 3" key="1">
    <citation type="submission" date="2016-07" db="EMBL/GenBank/DDBJ databases">
        <title>Multiple horizontal gene transfer events from other fungi enriched the ability of initially mycotrophic Trichoderma (Ascomycota) to feed on dead plant biomass.</title>
        <authorList>
            <consortium name="DOE Joint Genome Institute"/>
            <person name="Aerts A."/>
            <person name="Atanasova L."/>
            <person name="Chenthamara K."/>
            <person name="Zhang J."/>
            <person name="Grujic M."/>
            <person name="Henrissat B."/>
            <person name="Kuo A."/>
            <person name="Salamov A."/>
            <person name="Lipzen A."/>
            <person name="Labutti K."/>
            <person name="Barry K."/>
            <person name="Miao Y."/>
            <person name="Rahimi M.J."/>
            <person name="Shen Q."/>
            <person name="Grigoriev I.V."/>
            <person name="Kubicek C.P."/>
            <person name="Druzhinina I.S."/>
        </authorList>
    </citation>
    <scope>NUCLEOTIDE SEQUENCE [LARGE SCALE GENOMIC DNA]</scope>
    <source>
        <strain evidence="2 3">ATCC 18648</strain>
    </source>
</reference>
<feature type="compositionally biased region" description="Basic and acidic residues" evidence="1">
    <location>
        <begin position="129"/>
        <end position="143"/>
    </location>
</feature>
<sequence length="159" mass="17977">MKRSEFKHVRLPWTDSCRRLVHVRLMSLRGESSQERHANLGANSANGTLQDKLCDLSTANQVYARVASTPAMQAGGRRPSSRLDLSFVVVSCRVVVCVPCCTRCKYVYVCMHRVIHFAPSILPAKRVKRREEKRGKPTKDADISTRSNWSLFKKGEETA</sequence>
<gene>
    <name evidence="2" type="ORF">M440DRAFT_1036150</name>
</gene>
<evidence type="ECO:0000313" key="3">
    <source>
        <dbReference type="Proteomes" id="UP000240760"/>
    </source>
</evidence>